<feature type="compositionally biased region" description="Pro residues" evidence="1">
    <location>
        <begin position="816"/>
        <end position="830"/>
    </location>
</feature>
<evidence type="ECO:0000256" key="3">
    <source>
        <dbReference type="SAM" id="SignalP"/>
    </source>
</evidence>
<evidence type="ECO:0000256" key="2">
    <source>
        <dbReference type="SAM" id="Phobius"/>
    </source>
</evidence>
<evidence type="ECO:0000256" key="1">
    <source>
        <dbReference type="SAM" id="MobiDB-lite"/>
    </source>
</evidence>
<feature type="compositionally biased region" description="Low complexity" evidence="1">
    <location>
        <begin position="836"/>
        <end position="852"/>
    </location>
</feature>
<feature type="transmembrane region" description="Helical" evidence="2">
    <location>
        <begin position="284"/>
        <end position="305"/>
    </location>
</feature>
<dbReference type="Proteomes" id="UP000603865">
    <property type="component" value="Unassembled WGS sequence"/>
</dbReference>
<feature type="region of interest" description="Disordered" evidence="1">
    <location>
        <begin position="443"/>
        <end position="505"/>
    </location>
</feature>
<evidence type="ECO:0000313" key="5">
    <source>
        <dbReference type="Proteomes" id="UP000603865"/>
    </source>
</evidence>
<feature type="compositionally biased region" description="Low complexity" evidence="1">
    <location>
        <begin position="443"/>
        <end position="456"/>
    </location>
</feature>
<organism evidence="4 5">
    <name type="scientific">Deinococcus ruber</name>
    <dbReference type="NCBI Taxonomy" id="1848197"/>
    <lineage>
        <taxon>Bacteria</taxon>
        <taxon>Thermotogati</taxon>
        <taxon>Deinococcota</taxon>
        <taxon>Deinococci</taxon>
        <taxon>Deinococcales</taxon>
        <taxon>Deinococcaceae</taxon>
        <taxon>Deinococcus</taxon>
    </lineage>
</organism>
<keyword evidence="5" id="KW-1185">Reference proteome</keyword>
<evidence type="ECO:0008006" key="6">
    <source>
        <dbReference type="Google" id="ProtNLM"/>
    </source>
</evidence>
<evidence type="ECO:0000313" key="4">
    <source>
        <dbReference type="EMBL" id="GGR12885.1"/>
    </source>
</evidence>
<keyword evidence="2" id="KW-0812">Transmembrane</keyword>
<keyword evidence="2" id="KW-0472">Membrane</keyword>
<accession>A0A918F941</accession>
<feature type="compositionally biased region" description="Low complexity" evidence="1">
    <location>
        <begin position="792"/>
        <end position="804"/>
    </location>
</feature>
<gene>
    <name evidence="4" type="ORF">GCM10008957_27300</name>
</gene>
<dbReference type="EMBL" id="BMQL01000015">
    <property type="protein sequence ID" value="GGR12885.1"/>
    <property type="molecule type" value="Genomic_DNA"/>
</dbReference>
<protein>
    <recommendedName>
        <fullName evidence="6">TrbL/VirB6 plasmid conjugal transfer protein</fullName>
    </recommendedName>
</protein>
<name>A0A918F941_9DEIO</name>
<feature type="transmembrane region" description="Helical" evidence="2">
    <location>
        <begin position="254"/>
        <end position="272"/>
    </location>
</feature>
<sequence length="852" mass="85895">MSVPRWLRSVLMLLALVLTGVASAQSLPSECTLDPAAISNNTLTAFIPNAPCLMAQNVLLWGQWGLWKAVATVGLTLCSGLFFWKVFLSVLEGTPEKALRPFLWTAGLCLLLAPATQGKGVVPDAQAQMMTWLNELYVVSSSIGNHALSDGPLSVQAKTKKLGQNIALLVARASYADDIKRQLDAVAAGSTPGDITDPDLVSRLYAQRITADTGAAESVFSGNSGIFNIGYAVLYGLFAIFAAMIASIGWGMQLVLLLLPVALAFIPTGKFAPSGYVGATCLAAYLTIAVLPLMVSSVAVIGLSIPADRLTPTVTTMNADLKRNLEEYQTIISQGCGFTDVTCSINQSVINPIKGDLASFKELFFQVLLTLATMLIGLGISAVVLRRPPALISAMFGAMGGGESSGVPTNALSQGLKMMMGGQVMQGLIRTAQQGSRAAAGRSAGVASAGGSSVGSAGSGGSGASTPAPTPDSNVKGGGGSSAAGSGNTPPPDVGGPSSGRGATFTQSYGEARQRGAGTWAATAAATLESSVVPRVAAAPGAAVAHLRGLGQDAKAAATTKFWDSALGQGGSERVSAALGAVSAARQADPGRPAPAAPANVDDNELFGKGQGRPLTNQRMVTAAQAGSPDASAKTRQIAVARADRAAAVRAMPGPVAPAPAPAPVVPARPRVAAAASRNVPGVTTSNTPVVVPAPPPAAPAQTPVVTPPHRNAVTQARMASAAANTLLTTPTQMTQPQQAGTSSASRGTRAVAVARGNRAAAVAPVAAPPPAAPSPAPVSVQPAVPTPARPVPRAAVAASREVPGVTRSTVAAVPDAPPVPAPAPRPVVVPPNRNQMAQARQDAAAAQEGVE</sequence>
<feature type="transmembrane region" description="Helical" evidence="2">
    <location>
        <begin position="69"/>
        <end position="91"/>
    </location>
</feature>
<proteinExistence type="predicted"/>
<feature type="transmembrane region" description="Helical" evidence="2">
    <location>
        <begin position="229"/>
        <end position="248"/>
    </location>
</feature>
<feature type="signal peptide" evidence="3">
    <location>
        <begin position="1"/>
        <end position="24"/>
    </location>
</feature>
<feature type="transmembrane region" description="Helical" evidence="2">
    <location>
        <begin position="363"/>
        <end position="385"/>
    </location>
</feature>
<comment type="caution">
    <text evidence="4">The sequence shown here is derived from an EMBL/GenBank/DDBJ whole genome shotgun (WGS) entry which is preliminary data.</text>
</comment>
<dbReference type="RefSeq" id="WP_189091073.1">
    <property type="nucleotide sequence ID" value="NZ_BMQL01000015.1"/>
</dbReference>
<feature type="chain" id="PRO_5038100958" description="TrbL/VirB6 plasmid conjugal transfer protein" evidence="3">
    <location>
        <begin position="25"/>
        <end position="852"/>
    </location>
</feature>
<feature type="region of interest" description="Disordered" evidence="1">
    <location>
        <begin position="587"/>
        <end position="613"/>
    </location>
</feature>
<reference evidence="4" key="2">
    <citation type="submission" date="2020-09" db="EMBL/GenBank/DDBJ databases">
        <authorList>
            <person name="Sun Q."/>
            <person name="Ohkuma M."/>
        </authorList>
    </citation>
    <scope>NUCLEOTIDE SEQUENCE</scope>
    <source>
        <strain evidence="4">JCM 31311</strain>
    </source>
</reference>
<reference evidence="4" key="1">
    <citation type="journal article" date="2014" name="Int. J. Syst. Evol. Microbiol.">
        <title>Complete genome sequence of Corynebacterium casei LMG S-19264T (=DSM 44701T), isolated from a smear-ripened cheese.</title>
        <authorList>
            <consortium name="US DOE Joint Genome Institute (JGI-PGF)"/>
            <person name="Walter F."/>
            <person name="Albersmeier A."/>
            <person name="Kalinowski J."/>
            <person name="Ruckert C."/>
        </authorList>
    </citation>
    <scope>NUCLEOTIDE SEQUENCE</scope>
    <source>
        <strain evidence="4">JCM 31311</strain>
    </source>
</reference>
<dbReference type="AlphaFoldDB" id="A0A918F941"/>
<keyword evidence="2" id="KW-1133">Transmembrane helix</keyword>
<keyword evidence="3" id="KW-0732">Signal</keyword>
<feature type="region of interest" description="Disordered" evidence="1">
    <location>
        <begin position="792"/>
        <end position="852"/>
    </location>
</feature>